<evidence type="ECO:0000256" key="2">
    <source>
        <dbReference type="PROSITE-ProRule" id="PRU00169"/>
    </source>
</evidence>
<sequence>MAKGKILVIDDEEDVREVIRLHLEKGGFHVIEATDGMEGISLLRSGDNLVNVGAILCDIRMPKINGVEAIEVFKKEAAGIPVIVVTGYPDAELAVSLLKKGVKDYLVKPVDREKLLEVVEEAVMAGKDFDF</sequence>
<accession>A0A7T0BTS8</accession>
<name>A0A7T0BTS8_9BACT</name>
<dbReference type="Gene3D" id="3.40.50.2300">
    <property type="match status" value="1"/>
</dbReference>
<dbReference type="PANTHER" id="PTHR44591">
    <property type="entry name" value="STRESS RESPONSE REGULATOR PROTEIN 1"/>
    <property type="match status" value="1"/>
</dbReference>
<dbReference type="InterPro" id="IPR050595">
    <property type="entry name" value="Bact_response_regulator"/>
</dbReference>
<dbReference type="PANTHER" id="PTHR44591:SF3">
    <property type="entry name" value="RESPONSE REGULATORY DOMAIN-CONTAINING PROTEIN"/>
    <property type="match status" value="1"/>
</dbReference>
<organism evidence="4 5">
    <name type="scientific">Candidatus Nitronauta litoralis</name>
    <dbReference type="NCBI Taxonomy" id="2705533"/>
    <lineage>
        <taxon>Bacteria</taxon>
        <taxon>Pseudomonadati</taxon>
        <taxon>Nitrospinota/Tectimicrobiota group</taxon>
        <taxon>Nitrospinota</taxon>
        <taxon>Nitrospinia</taxon>
        <taxon>Nitrospinales</taxon>
        <taxon>Nitrospinaceae</taxon>
        <taxon>Candidatus Nitronauta</taxon>
    </lineage>
</organism>
<evidence type="ECO:0000313" key="4">
    <source>
        <dbReference type="EMBL" id="QPJ60642.1"/>
    </source>
</evidence>
<feature type="domain" description="Response regulatory" evidence="3">
    <location>
        <begin position="5"/>
        <end position="123"/>
    </location>
</feature>
<evidence type="ECO:0000259" key="3">
    <source>
        <dbReference type="PROSITE" id="PS50110"/>
    </source>
</evidence>
<dbReference type="GO" id="GO:0000160">
    <property type="term" value="P:phosphorelay signal transduction system"/>
    <property type="evidence" value="ECO:0007669"/>
    <property type="project" value="InterPro"/>
</dbReference>
<reference evidence="4 5" key="1">
    <citation type="submission" date="2020-02" db="EMBL/GenBank/DDBJ databases">
        <title>Genomic and physiological characterization of two novel Nitrospinaceae genera.</title>
        <authorList>
            <person name="Mueller A.J."/>
            <person name="Jung M.-Y."/>
            <person name="Strachan C.R."/>
            <person name="Herbold C.W."/>
            <person name="Kirkegaard R.H."/>
            <person name="Daims H."/>
        </authorList>
    </citation>
    <scope>NUCLEOTIDE SEQUENCE [LARGE SCALE GENOMIC DNA]</scope>
    <source>
        <strain evidence="4">EB</strain>
    </source>
</reference>
<dbReference type="SUPFAM" id="SSF52172">
    <property type="entry name" value="CheY-like"/>
    <property type="match status" value="1"/>
</dbReference>
<dbReference type="Pfam" id="PF00072">
    <property type="entry name" value="Response_reg"/>
    <property type="match status" value="1"/>
</dbReference>
<dbReference type="AlphaFoldDB" id="A0A7T0BTS8"/>
<dbReference type="InterPro" id="IPR001789">
    <property type="entry name" value="Sig_transdc_resp-reg_receiver"/>
</dbReference>
<proteinExistence type="predicted"/>
<dbReference type="SMART" id="SM00448">
    <property type="entry name" value="REC"/>
    <property type="match status" value="1"/>
</dbReference>
<keyword evidence="1 2" id="KW-0597">Phosphoprotein</keyword>
<dbReference type="EMBL" id="CP048685">
    <property type="protein sequence ID" value="QPJ60642.1"/>
    <property type="molecule type" value="Genomic_DNA"/>
</dbReference>
<protein>
    <submittedName>
        <fullName evidence="4">Response regulator</fullName>
    </submittedName>
</protein>
<dbReference type="PROSITE" id="PS50110">
    <property type="entry name" value="RESPONSE_REGULATORY"/>
    <property type="match status" value="1"/>
</dbReference>
<dbReference type="Proteomes" id="UP000594688">
    <property type="component" value="Chromosome"/>
</dbReference>
<evidence type="ECO:0000313" key="5">
    <source>
        <dbReference type="Proteomes" id="UP000594688"/>
    </source>
</evidence>
<evidence type="ECO:0000256" key="1">
    <source>
        <dbReference type="ARBA" id="ARBA00022553"/>
    </source>
</evidence>
<gene>
    <name evidence="4" type="ORF">G3M70_01560</name>
</gene>
<feature type="modified residue" description="4-aspartylphosphate" evidence="2">
    <location>
        <position position="58"/>
    </location>
</feature>
<dbReference type="InterPro" id="IPR011006">
    <property type="entry name" value="CheY-like_superfamily"/>
</dbReference>
<dbReference type="KEGG" id="nli:G3M70_01560"/>